<dbReference type="Proteomes" id="UP001620645">
    <property type="component" value="Unassembled WGS sequence"/>
</dbReference>
<keyword evidence="3" id="KW-1185">Reference proteome</keyword>
<proteinExistence type="predicted"/>
<organism evidence="2 3">
    <name type="scientific">Heterodera schachtii</name>
    <name type="common">Sugarbeet cyst nematode worm</name>
    <name type="synonym">Tylenchus schachtii</name>
    <dbReference type="NCBI Taxonomy" id="97005"/>
    <lineage>
        <taxon>Eukaryota</taxon>
        <taxon>Metazoa</taxon>
        <taxon>Ecdysozoa</taxon>
        <taxon>Nematoda</taxon>
        <taxon>Chromadorea</taxon>
        <taxon>Rhabditida</taxon>
        <taxon>Tylenchina</taxon>
        <taxon>Tylenchomorpha</taxon>
        <taxon>Tylenchoidea</taxon>
        <taxon>Heteroderidae</taxon>
        <taxon>Heteroderinae</taxon>
        <taxon>Heterodera</taxon>
    </lineage>
</organism>
<feature type="region of interest" description="Disordered" evidence="1">
    <location>
        <begin position="324"/>
        <end position="376"/>
    </location>
</feature>
<feature type="compositionally biased region" description="Low complexity" evidence="1">
    <location>
        <begin position="581"/>
        <end position="590"/>
    </location>
</feature>
<reference evidence="2 3" key="1">
    <citation type="submission" date="2024-10" db="EMBL/GenBank/DDBJ databases">
        <authorList>
            <person name="Kim D."/>
        </authorList>
    </citation>
    <scope>NUCLEOTIDE SEQUENCE [LARGE SCALE GENOMIC DNA]</scope>
    <source>
        <strain evidence="2">Taebaek</strain>
    </source>
</reference>
<feature type="compositionally biased region" description="Basic and acidic residues" evidence="1">
    <location>
        <begin position="324"/>
        <end position="375"/>
    </location>
</feature>
<feature type="compositionally biased region" description="Basic and acidic residues" evidence="1">
    <location>
        <begin position="758"/>
        <end position="779"/>
    </location>
</feature>
<sequence>MVSIRSPHKLPGENGMHSRDGSLTKRKKEQWERERVENEQTGGWFAKFGQKHTPGRRRAWATPKDASENAQRPGENYSEKSDGMATNSSHYHQMQLNNEQTNIQPMGVEPPPPIDHPPSPFVVHPPASIPPAMLYGTPSAFPLQAPSAPLHFFTTPSPAAVQPILFGEYQAQCQRQFIAGAMPMFPQFAPPPQAIDTAAFILAAHQQQKFPMGMAHHHPLMPTPPVSCPSSVEEAGGNNSPAEQTQQLHQQNVCHVDIVEQHQQHNANGADSALMCSQSPPGKNNRNKMASPNANFGVRSARRSLSMDASGTWEEELARQVAERKMSAEREAQRALEEERMREREERERVAREEAEREAEERRRMDRIEARDQTERSTLACLQRAQREAELLRRAKLFRHILLDGDGQADMKTAREVLKCEPQEEAVLNDVIRQLREFDRQKRLANESCGSLSPSTGKATPKSTKEAAKVAGGKATPPAGFSRASSWNVKHSRTMPTDFSPPFVAQQSKMPSPGALIFSSTENHQQKNVALPSKRTPKTADKERQNAIVTAATASVSSPQYQQNNYGNATIISPNIASSAGGAPYGSSGSEKSTPDKKSFRQKVQNAVRNGAAAMLRRRESMGKTPTTPPNGGATPKVLRTVGLFEQVTLRHRTSSTSSNKQKQSDQQQHNQRLNNNSGTPHNPSSPHSPNSPTTAPTDSAKTNGTPPVPSPYPPLRSQPHARVGTSPLYSAQTFEFLLPPPPPVRRRHQIETMTQKAKAELEEEEKQKTKQEQQRQFEGEEEEENCEENGSEENGGPKETTAKCHQQNGRRENGTGKAMSQYSPPGSSANSSSSSASLLRFRAALDSPFGSREDISNNLTTLSNGYAAFPPAPPRFLGGPLRHANGGASVAHPQHFLAPPSPFRRAAPCPGDSSEPLLRRSLRSPTMRRLQESLQSLAEDVPVSPATLVSARGDAGRMETPKPFNCRTSQYRSLNLKRDTERQKQILGHLAQVRAQLKNSQVQIERTISEKQQQNLA</sequence>
<feature type="compositionally biased region" description="Low complexity" evidence="1">
    <location>
        <begin position="655"/>
        <end position="695"/>
    </location>
</feature>
<name>A0ABD2IVR0_HETSC</name>
<protein>
    <submittedName>
        <fullName evidence="2">Uncharacterized protein</fullName>
    </submittedName>
</protein>
<feature type="region of interest" description="Disordered" evidence="1">
    <location>
        <begin position="271"/>
        <end position="311"/>
    </location>
</feature>
<feature type="compositionally biased region" description="Polar residues" evidence="1">
    <location>
        <begin position="483"/>
        <end position="497"/>
    </location>
</feature>
<feature type="compositionally biased region" description="Polar residues" evidence="1">
    <location>
        <begin position="448"/>
        <end position="462"/>
    </location>
</feature>
<feature type="compositionally biased region" description="Acidic residues" evidence="1">
    <location>
        <begin position="780"/>
        <end position="792"/>
    </location>
</feature>
<feature type="region of interest" description="Disordered" evidence="1">
    <location>
        <begin position="651"/>
        <end position="838"/>
    </location>
</feature>
<feature type="region of interest" description="Disordered" evidence="1">
    <location>
        <begin position="227"/>
        <end position="247"/>
    </location>
</feature>
<feature type="region of interest" description="Disordered" evidence="1">
    <location>
        <begin position="581"/>
        <end position="639"/>
    </location>
</feature>
<comment type="caution">
    <text evidence="2">The sequence shown here is derived from an EMBL/GenBank/DDBJ whole genome shotgun (WGS) entry which is preliminary data.</text>
</comment>
<feature type="compositionally biased region" description="Polar residues" evidence="1">
    <location>
        <begin position="518"/>
        <end position="528"/>
    </location>
</feature>
<feature type="compositionally biased region" description="Polar residues" evidence="1">
    <location>
        <begin position="271"/>
        <end position="294"/>
    </location>
</feature>
<dbReference type="AlphaFoldDB" id="A0ABD2IVR0"/>
<feature type="region of interest" description="Disordered" evidence="1">
    <location>
        <begin position="446"/>
        <end position="544"/>
    </location>
</feature>
<evidence type="ECO:0000256" key="1">
    <source>
        <dbReference type="SAM" id="MobiDB-lite"/>
    </source>
</evidence>
<feature type="compositionally biased region" description="Polar residues" evidence="1">
    <location>
        <begin position="237"/>
        <end position="247"/>
    </location>
</feature>
<feature type="region of interest" description="Disordered" evidence="1">
    <location>
        <begin position="1"/>
        <end position="86"/>
    </location>
</feature>
<feature type="compositionally biased region" description="Low complexity" evidence="1">
    <location>
        <begin position="623"/>
        <end position="636"/>
    </location>
</feature>
<feature type="compositionally biased region" description="Basic residues" evidence="1">
    <location>
        <begin position="49"/>
        <end position="59"/>
    </location>
</feature>
<accession>A0ABD2IVR0</accession>
<evidence type="ECO:0000313" key="2">
    <source>
        <dbReference type="EMBL" id="KAL3083406.1"/>
    </source>
</evidence>
<feature type="compositionally biased region" description="Pro residues" evidence="1">
    <location>
        <begin position="707"/>
        <end position="717"/>
    </location>
</feature>
<dbReference type="EMBL" id="JBICCN010000254">
    <property type="protein sequence ID" value="KAL3083406.1"/>
    <property type="molecule type" value="Genomic_DNA"/>
</dbReference>
<gene>
    <name evidence="2" type="ORF">niasHS_011208</name>
</gene>
<evidence type="ECO:0000313" key="3">
    <source>
        <dbReference type="Proteomes" id="UP001620645"/>
    </source>
</evidence>
<feature type="compositionally biased region" description="Polar residues" evidence="1">
    <location>
        <begin position="696"/>
        <end position="706"/>
    </location>
</feature>
<feature type="compositionally biased region" description="Basic and acidic residues" evidence="1">
    <location>
        <begin position="16"/>
        <end position="38"/>
    </location>
</feature>
<feature type="compositionally biased region" description="Low complexity" evidence="1">
    <location>
        <begin position="824"/>
        <end position="838"/>
    </location>
</feature>